<dbReference type="InterPro" id="IPR013762">
    <property type="entry name" value="Integrase-like_cat_sf"/>
</dbReference>
<dbReference type="Pfam" id="PF00589">
    <property type="entry name" value="Phage_integrase"/>
    <property type="match status" value="1"/>
</dbReference>
<name>A0A561B9P8_9BURK</name>
<dbReference type="AlphaFoldDB" id="A0A561B9P8"/>
<dbReference type="GO" id="GO:0003677">
    <property type="term" value="F:DNA binding"/>
    <property type="evidence" value="ECO:0007669"/>
    <property type="project" value="InterPro"/>
</dbReference>
<evidence type="ECO:0000259" key="4">
    <source>
        <dbReference type="PROSITE" id="PS51898"/>
    </source>
</evidence>
<evidence type="ECO:0000313" key="6">
    <source>
        <dbReference type="Proteomes" id="UP000319722"/>
    </source>
</evidence>
<dbReference type="SUPFAM" id="SSF56349">
    <property type="entry name" value="DNA breaking-rejoining enzymes"/>
    <property type="match status" value="1"/>
</dbReference>
<feature type="domain" description="Tyr recombinase" evidence="4">
    <location>
        <begin position="235"/>
        <end position="407"/>
    </location>
</feature>
<dbReference type="InterPro" id="IPR002104">
    <property type="entry name" value="Integrase_catalytic"/>
</dbReference>
<keyword evidence="3" id="KW-0233">DNA recombination</keyword>
<dbReference type="PROSITE" id="PS51898">
    <property type="entry name" value="TYR_RECOMBINASE"/>
    <property type="match status" value="1"/>
</dbReference>
<dbReference type="InterPro" id="IPR025166">
    <property type="entry name" value="Integrase_DNA_bind_dom"/>
</dbReference>
<dbReference type="InterPro" id="IPR050808">
    <property type="entry name" value="Phage_Integrase"/>
</dbReference>
<dbReference type="PANTHER" id="PTHR30629:SF6">
    <property type="entry name" value="PROPHAGE INTEGRASE INTA-RELATED"/>
    <property type="match status" value="1"/>
</dbReference>
<evidence type="ECO:0000313" key="5">
    <source>
        <dbReference type="EMBL" id="TWD75442.1"/>
    </source>
</evidence>
<keyword evidence="2" id="KW-0229">DNA integration</keyword>
<dbReference type="GO" id="GO:0015074">
    <property type="term" value="P:DNA integration"/>
    <property type="evidence" value="ECO:0007669"/>
    <property type="project" value="UniProtKB-KW"/>
</dbReference>
<dbReference type="CDD" id="cd00796">
    <property type="entry name" value="INT_Rci_Hp1_C"/>
    <property type="match status" value="1"/>
</dbReference>
<proteinExistence type="inferred from homology"/>
<dbReference type="InterPro" id="IPR038488">
    <property type="entry name" value="Integrase_DNA-bd_sf"/>
</dbReference>
<organism evidence="5 6">
    <name type="scientific">Variovorax beijingensis</name>
    <dbReference type="NCBI Taxonomy" id="2496117"/>
    <lineage>
        <taxon>Bacteria</taxon>
        <taxon>Pseudomonadati</taxon>
        <taxon>Pseudomonadota</taxon>
        <taxon>Betaproteobacteria</taxon>
        <taxon>Burkholderiales</taxon>
        <taxon>Comamonadaceae</taxon>
        <taxon>Variovorax</taxon>
    </lineage>
</organism>
<dbReference type="Gene3D" id="1.10.443.10">
    <property type="entry name" value="Intergrase catalytic core"/>
    <property type="match status" value="1"/>
</dbReference>
<sequence>MDLTAGAIERLVCPVDKQQVFLRDAKAPGLRVRATAGAKSFVFEAKLRRQTIRRTIGDVRAWTIERARVEANRLRVLVDAGQDPRALERQEEHERTAREATAKAEVVTFGEAWTEYIARGKPKKKAAWKPRYLADMQKMASRGGEAKKRGKGLTLPGPIAPLLDMRLKDITPRTLRAWHGKEAMRGAAQAARAVQIVSGFLRWCSTEDAFEGVVDPLAARDPRVQDHLPSASGNRRTDALEEGQLLAWFEGIGTLRNRTAAVYLQGLLMTGARREELAALKWSDVDFRWKKLTIADKVGDTRTLPLTPYLSSILRDLPRIEGNGFVFASPGAKSGRIADPRAAHASVLAHGGIGHVTLHGLRRTFALMGEQAGCPAGAIAQVMGHRPGSMSERYKPRTMDQLRPYLKRLEDFVLEKGGIAFDPGMKLR</sequence>
<evidence type="ECO:0000256" key="1">
    <source>
        <dbReference type="ARBA" id="ARBA00008857"/>
    </source>
</evidence>
<gene>
    <name evidence="5" type="ORF">FB547_1193</name>
</gene>
<comment type="caution">
    <text evidence="5">The sequence shown here is derived from an EMBL/GenBank/DDBJ whole genome shotgun (WGS) entry which is preliminary data.</text>
</comment>
<dbReference type="Pfam" id="PF13356">
    <property type="entry name" value="Arm-DNA-bind_3"/>
    <property type="match status" value="1"/>
</dbReference>
<dbReference type="Gene3D" id="3.30.160.390">
    <property type="entry name" value="Integrase, DNA-binding domain"/>
    <property type="match status" value="1"/>
</dbReference>
<accession>A0A561B9P8</accession>
<dbReference type="PANTHER" id="PTHR30629">
    <property type="entry name" value="PROPHAGE INTEGRASE"/>
    <property type="match status" value="1"/>
</dbReference>
<evidence type="ECO:0000256" key="3">
    <source>
        <dbReference type="ARBA" id="ARBA00023172"/>
    </source>
</evidence>
<reference evidence="5 6" key="1">
    <citation type="submission" date="2019-06" db="EMBL/GenBank/DDBJ databases">
        <title>Sorghum-associated microbial communities from plants grown in Nebraska, USA.</title>
        <authorList>
            <person name="Schachtman D."/>
        </authorList>
    </citation>
    <scope>NUCLEOTIDE SEQUENCE [LARGE SCALE GENOMIC DNA]</scope>
    <source>
        <strain evidence="5 6">T529</strain>
    </source>
</reference>
<evidence type="ECO:0000256" key="2">
    <source>
        <dbReference type="ARBA" id="ARBA00022908"/>
    </source>
</evidence>
<comment type="similarity">
    <text evidence="1">Belongs to the 'phage' integrase family.</text>
</comment>
<protein>
    <submittedName>
        <fullName evidence="5">Site-specific recombinase XerD</fullName>
    </submittedName>
</protein>
<dbReference type="Proteomes" id="UP000319722">
    <property type="component" value="Unassembled WGS sequence"/>
</dbReference>
<dbReference type="EMBL" id="VIVL01000019">
    <property type="protein sequence ID" value="TWD75442.1"/>
    <property type="molecule type" value="Genomic_DNA"/>
</dbReference>
<dbReference type="InterPro" id="IPR011010">
    <property type="entry name" value="DNA_brk_join_enz"/>
</dbReference>
<dbReference type="GO" id="GO:0006310">
    <property type="term" value="P:DNA recombination"/>
    <property type="evidence" value="ECO:0007669"/>
    <property type="project" value="UniProtKB-KW"/>
</dbReference>